<comment type="caution">
    <text evidence="1">The sequence shown here is derived from an EMBL/GenBank/DDBJ whole genome shotgun (WGS) entry which is preliminary data.</text>
</comment>
<sequence>MVISDLALGLVGLIPTAIYLGGKPMTAGSRSCDALGYVLTAVLFTQHLWTLVIAVATFALLAGILHLASFRRPGVPCVIMDLVANLWTAILSNLFLGSGRDSEDITRAREQKRAARRPSRLSKSKIAFRNMFGMKPLQAESTVEPVAEVPPWDLLQLNTAGLHLEPISSPVVLPIDEKRAALSRWPSRSASDDVSRADDMSRIDRIHTSSTLVSSTEGRNNSHDSQPKPPAPIDEKSEEFINMAVLLINDERVPSSLGNSGELPSPLQLDDQPTSAIILAPKFKSGMTVKNHSSVAFNIGGYSKEEAAGPESTEQTLRDFFEAHRATDTEVMHAHSGADIGPEESAAEYSNRQASLLMLYFPLAYLMVFSVSLVRLMHDMITTKKSSALTIISLWFVLSAGLLDALVYVRFLCTVTQTDAP</sequence>
<evidence type="ECO:0000313" key="1">
    <source>
        <dbReference type="EMBL" id="KAJ9096038.1"/>
    </source>
</evidence>
<gene>
    <name evidence="1" type="ORF">QFC21_005403</name>
</gene>
<reference evidence="1" key="1">
    <citation type="submission" date="2023-04" db="EMBL/GenBank/DDBJ databases">
        <title>Draft Genome sequencing of Naganishia species isolated from polar environments using Oxford Nanopore Technology.</title>
        <authorList>
            <person name="Leo P."/>
            <person name="Venkateswaran K."/>
        </authorList>
    </citation>
    <scope>NUCLEOTIDE SEQUENCE</scope>
    <source>
        <strain evidence="1">MNA-CCFEE 5423</strain>
    </source>
</reference>
<name>A0ACC2V9I6_9TREE</name>
<protein>
    <submittedName>
        <fullName evidence="1">Uncharacterized protein</fullName>
    </submittedName>
</protein>
<dbReference type="EMBL" id="JASBWT010000020">
    <property type="protein sequence ID" value="KAJ9096038.1"/>
    <property type="molecule type" value="Genomic_DNA"/>
</dbReference>
<dbReference type="Proteomes" id="UP001227268">
    <property type="component" value="Unassembled WGS sequence"/>
</dbReference>
<accession>A0ACC2V9I6</accession>
<evidence type="ECO:0000313" key="2">
    <source>
        <dbReference type="Proteomes" id="UP001227268"/>
    </source>
</evidence>
<organism evidence="1 2">
    <name type="scientific">Naganishia friedmannii</name>
    <dbReference type="NCBI Taxonomy" id="89922"/>
    <lineage>
        <taxon>Eukaryota</taxon>
        <taxon>Fungi</taxon>
        <taxon>Dikarya</taxon>
        <taxon>Basidiomycota</taxon>
        <taxon>Agaricomycotina</taxon>
        <taxon>Tremellomycetes</taxon>
        <taxon>Filobasidiales</taxon>
        <taxon>Filobasidiaceae</taxon>
        <taxon>Naganishia</taxon>
    </lineage>
</organism>
<keyword evidence="2" id="KW-1185">Reference proteome</keyword>
<proteinExistence type="predicted"/>